<keyword evidence="4 11" id="KW-0732">Signal</keyword>
<feature type="domain" description="Clip" evidence="13">
    <location>
        <begin position="74"/>
        <end position="117"/>
    </location>
</feature>
<evidence type="ECO:0000256" key="2">
    <source>
        <dbReference type="ARBA" id="ARBA00022525"/>
    </source>
</evidence>
<feature type="region of interest" description="Disordered" evidence="10">
    <location>
        <begin position="267"/>
        <end position="298"/>
    </location>
</feature>
<dbReference type="InterPro" id="IPR001254">
    <property type="entry name" value="Trypsin_dom"/>
</dbReference>
<feature type="chain" id="PRO_5042608626" evidence="11">
    <location>
        <begin position="17"/>
        <end position="570"/>
    </location>
</feature>
<keyword evidence="6 9" id="KW-0720">Serine protease</keyword>
<keyword evidence="7" id="KW-1015">Disulfide bond</keyword>
<dbReference type="PROSITE" id="PS00135">
    <property type="entry name" value="TRYPSIN_SER"/>
    <property type="match status" value="1"/>
</dbReference>
<dbReference type="SUPFAM" id="SSF50494">
    <property type="entry name" value="Trypsin-like serine proteases"/>
    <property type="match status" value="1"/>
</dbReference>
<gene>
    <name evidence="15" type="primary">LOC100909318</name>
</gene>
<dbReference type="PROSITE" id="PS00134">
    <property type="entry name" value="TRYPSIN_HIS"/>
    <property type="match status" value="1"/>
</dbReference>
<dbReference type="PANTHER" id="PTHR24252">
    <property type="entry name" value="ACROSIN-RELATED"/>
    <property type="match status" value="1"/>
</dbReference>
<evidence type="ECO:0000256" key="11">
    <source>
        <dbReference type="SAM" id="SignalP"/>
    </source>
</evidence>
<organism evidence="14 15">
    <name type="scientific">Galendromus occidentalis</name>
    <name type="common">western predatory mite</name>
    <dbReference type="NCBI Taxonomy" id="34638"/>
    <lineage>
        <taxon>Eukaryota</taxon>
        <taxon>Metazoa</taxon>
        <taxon>Ecdysozoa</taxon>
        <taxon>Arthropoda</taxon>
        <taxon>Chelicerata</taxon>
        <taxon>Arachnida</taxon>
        <taxon>Acari</taxon>
        <taxon>Parasitiformes</taxon>
        <taxon>Mesostigmata</taxon>
        <taxon>Gamasina</taxon>
        <taxon>Phytoseioidea</taxon>
        <taxon>Phytoseiidae</taxon>
        <taxon>Typhlodrominae</taxon>
        <taxon>Galendromus</taxon>
    </lineage>
</organism>
<evidence type="ECO:0000313" key="14">
    <source>
        <dbReference type="Proteomes" id="UP000694867"/>
    </source>
</evidence>
<dbReference type="FunFam" id="2.40.10.10:FF:000015">
    <property type="entry name" value="Atrial natriuretic peptide-converting enzyme"/>
    <property type="match status" value="1"/>
</dbReference>
<sequence length="570" mass="61490">MEKCIVIFAVLVSALCDDGGLTGTSKTTMRSATSGAPLNFTSIALNFTLDANSTGPEEIESRSLTPVRSSASQGCRSYQGGVGRCVPYSECSASFENEFIARSSLCGFSNRRPLVCCPHDTYGFGNSLFQPFLPGFQQNFFQQNPFANSFFYNPVRSFYQQPAYSNAGFGFQQPSPFGFNNNGFGGGGGFNNYGNDAYAFRPGFRKPAYSPAFLGLPEYLSAHIPSNNNRFQNGYAGGHPPSEYVQPRPTSPPTYVGQLPVQNTNQFGLPNLRPPSRNEGAGSNFNGGGGSGLNLNRPSGSDRLLNSRYCGLTNSTSKRIVGGREAAVGAWPWLALLFVDVSGNGYKAPLCGGALISPRHVLTAAHCVNLMGKVLPANRFTVRLGEHDYLATDDGANPVDIDVNRVNSHPNFNNRTYFNDIAILSLRRAVSYGQGVAPICVPDTAGDDSEYKGRSANVAGWGELYYAGPASSVLQETTLPLQSLDTCKEAFKRTVIRFNDNYLCAGSLQGDRDTCRGDSGGPLMLLNEKGRYTVIGVTSFGRRCAEKGYPGSYTRVAKYSDWIQTVLNSS</sequence>
<dbReference type="GO" id="GO:0006508">
    <property type="term" value="P:proteolysis"/>
    <property type="evidence" value="ECO:0007669"/>
    <property type="project" value="UniProtKB-KW"/>
</dbReference>
<dbReference type="InterPro" id="IPR033116">
    <property type="entry name" value="TRYPSIN_SER"/>
</dbReference>
<dbReference type="GeneID" id="100909318"/>
<dbReference type="KEGG" id="goe:100909318"/>
<evidence type="ECO:0000256" key="3">
    <source>
        <dbReference type="ARBA" id="ARBA00022670"/>
    </source>
</evidence>
<dbReference type="Pfam" id="PF00089">
    <property type="entry name" value="Trypsin"/>
    <property type="match status" value="1"/>
</dbReference>
<evidence type="ECO:0000256" key="9">
    <source>
        <dbReference type="RuleBase" id="RU363034"/>
    </source>
</evidence>
<dbReference type="PROSITE" id="PS51888">
    <property type="entry name" value="CLIP"/>
    <property type="match status" value="1"/>
</dbReference>
<dbReference type="RefSeq" id="XP_003746734.1">
    <property type="nucleotide sequence ID" value="XM_003746686.1"/>
</dbReference>
<comment type="similarity">
    <text evidence="8">Belongs to the peptidase S1 family. CLIP subfamily.</text>
</comment>
<evidence type="ECO:0000313" key="15">
    <source>
        <dbReference type="RefSeq" id="XP_003746734.1"/>
    </source>
</evidence>
<accession>A0AAJ6VZY7</accession>
<dbReference type="InterPro" id="IPR022700">
    <property type="entry name" value="CLIP"/>
</dbReference>
<feature type="domain" description="Peptidase S1" evidence="12">
    <location>
        <begin position="320"/>
        <end position="568"/>
    </location>
</feature>
<evidence type="ECO:0000259" key="12">
    <source>
        <dbReference type="PROSITE" id="PS50240"/>
    </source>
</evidence>
<evidence type="ECO:0000256" key="7">
    <source>
        <dbReference type="ARBA" id="ARBA00023157"/>
    </source>
</evidence>
<dbReference type="SMART" id="SM00680">
    <property type="entry name" value="CLIP"/>
    <property type="match status" value="1"/>
</dbReference>
<proteinExistence type="inferred from homology"/>
<dbReference type="InterPro" id="IPR001314">
    <property type="entry name" value="Peptidase_S1A"/>
</dbReference>
<evidence type="ECO:0000256" key="8">
    <source>
        <dbReference type="ARBA" id="ARBA00024195"/>
    </source>
</evidence>
<evidence type="ECO:0000259" key="13">
    <source>
        <dbReference type="PROSITE" id="PS51888"/>
    </source>
</evidence>
<dbReference type="Proteomes" id="UP000694867">
    <property type="component" value="Unplaced"/>
</dbReference>
<keyword evidence="2" id="KW-0964">Secreted</keyword>
<dbReference type="Gene3D" id="2.40.10.10">
    <property type="entry name" value="Trypsin-like serine proteases"/>
    <property type="match status" value="1"/>
</dbReference>
<evidence type="ECO:0000256" key="5">
    <source>
        <dbReference type="ARBA" id="ARBA00022801"/>
    </source>
</evidence>
<dbReference type="AlphaFoldDB" id="A0AAJ6VZY7"/>
<feature type="signal peptide" evidence="11">
    <location>
        <begin position="1"/>
        <end position="16"/>
    </location>
</feature>
<keyword evidence="3 9" id="KW-0645">Protease</keyword>
<dbReference type="SMART" id="SM00020">
    <property type="entry name" value="Tryp_SPc"/>
    <property type="match status" value="1"/>
</dbReference>
<dbReference type="Gene3D" id="3.30.1640.30">
    <property type="match status" value="1"/>
</dbReference>
<dbReference type="PANTHER" id="PTHR24252:SF10">
    <property type="entry name" value="SERINE PROTEASE 56"/>
    <property type="match status" value="1"/>
</dbReference>
<dbReference type="CDD" id="cd00190">
    <property type="entry name" value="Tryp_SPc"/>
    <property type="match status" value="1"/>
</dbReference>
<reference evidence="15" key="1">
    <citation type="submission" date="2025-08" db="UniProtKB">
        <authorList>
            <consortium name="RefSeq"/>
        </authorList>
    </citation>
    <scope>IDENTIFICATION</scope>
</reference>
<dbReference type="PROSITE" id="PS50240">
    <property type="entry name" value="TRYPSIN_DOM"/>
    <property type="match status" value="1"/>
</dbReference>
<comment type="subcellular location">
    <subcellularLocation>
        <location evidence="1">Secreted</location>
    </subcellularLocation>
</comment>
<evidence type="ECO:0000256" key="1">
    <source>
        <dbReference type="ARBA" id="ARBA00004613"/>
    </source>
</evidence>
<evidence type="ECO:0000256" key="6">
    <source>
        <dbReference type="ARBA" id="ARBA00022825"/>
    </source>
</evidence>
<dbReference type="InterPro" id="IPR043504">
    <property type="entry name" value="Peptidase_S1_PA_chymotrypsin"/>
</dbReference>
<evidence type="ECO:0000256" key="10">
    <source>
        <dbReference type="SAM" id="MobiDB-lite"/>
    </source>
</evidence>
<dbReference type="GO" id="GO:0005576">
    <property type="term" value="C:extracellular region"/>
    <property type="evidence" value="ECO:0007669"/>
    <property type="project" value="UniProtKB-SubCell"/>
</dbReference>
<dbReference type="PRINTS" id="PR00722">
    <property type="entry name" value="CHYMOTRYPSIN"/>
</dbReference>
<name>A0AAJ6VZY7_9ACAR</name>
<dbReference type="InterPro" id="IPR009003">
    <property type="entry name" value="Peptidase_S1_PA"/>
</dbReference>
<dbReference type="InterPro" id="IPR018114">
    <property type="entry name" value="TRYPSIN_HIS"/>
</dbReference>
<dbReference type="InterPro" id="IPR038565">
    <property type="entry name" value="CLIP_sf"/>
</dbReference>
<keyword evidence="14" id="KW-1185">Reference proteome</keyword>
<evidence type="ECO:0000256" key="4">
    <source>
        <dbReference type="ARBA" id="ARBA00022729"/>
    </source>
</evidence>
<protein>
    <submittedName>
        <fullName evidence="15">Coagulation factor XII</fullName>
    </submittedName>
</protein>
<keyword evidence="5 9" id="KW-0378">Hydrolase</keyword>
<dbReference type="GO" id="GO:0004252">
    <property type="term" value="F:serine-type endopeptidase activity"/>
    <property type="evidence" value="ECO:0007669"/>
    <property type="project" value="InterPro"/>
</dbReference>